<dbReference type="GO" id="GO:0016746">
    <property type="term" value="F:acyltransferase activity"/>
    <property type="evidence" value="ECO:0007669"/>
    <property type="project" value="UniProtKB-KW"/>
</dbReference>
<keyword evidence="3" id="KW-0808">Transferase</keyword>
<feature type="domain" description="Acyltransferase 3" evidence="2">
    <location>
        <begin position="14"/>
        <end position="309"/>
    </location>
</feature>
<evidence type="ECO:0000313" key="4">
    <source>
        <dbReference type="Proteomes" id="UP001387293"/>
    </source>
</evidence>
<keyword evidence="1" id="KW-0812">Transmembrane</keyword>
<proteinExistence type="predicted"/>
<name>A0ABU8L511_9HYPH</name>
<evidence type="ECO:0000313" key="3">
    <source>
        <dbReference type="EMBL" id="MEI9413054.1"/>
    </source>
</evidence>
<dbReference type="Proteomes" id="UP001387293">
    <property type="component" value="Unassembled WGS sequence"/>
</dbReference>
<feature type="transmembrane region" description="Helical" evidence="1">
    <location>
        <begin position="79"/>
        <end position="100"/>
    </location>
</feature>
<feature type="transmembrane region" description="Helical" evidence="1">
    <location>
        <begin position="12"/>
        <end position="33"/>
    </location>
</feature>
<protein>
    <submittedName>
        <fullName evidence="3">Acyltransferase</fullName>
    </submittedName>
</protein>
<feature type="transmembrane region" description="Helical" evidence="1">
    <location>
        <begin position="195"/>
        <end position="214"/>
    </location>
</feature>
<comment type="caution">
    <text evidence="3">The sequence shown here is derived from an EMBL/GenBank/DDBJ whole genome shotgun (WGS) entry which is preliminary data.</text>
</comment>
<gene>
    <name evidence="3" type="ORF">O7A60_30565</name>
</gene>
<dbReference type="RefSeq" id="WP_337109385.1">
    <property type="nucleotide sequence ID" value="NZ_JAPYKS010000047.1"/>
</dbReference>
<accession>A0ABU8L511</accession>
<dbReference type="EMBL" id="JAPYKS010000047">
    <property type="protein sequence ID" value="MEI9413054.1"/>
    <property type="molecule type" value="Genomic_DNA"/>
</dbReference>
<dbReference type="Pfam" id="PF01757">
    <property type="entry name" value="Acyl_transf_3"/>
    <property type="match status" value="1"/>
</dbReference>
<feature type="transmembrane region" description="Helical" evidence="1">
    <location>
        <begin position="164"/>
        <end position="183"/>
    </location>
</feature>
<organism evidence="3 4">
    <name type="scientific">Mesorhizobium salmacidum</name>
    <dbReference type="NCBI Taxonomy" id="3015171"/>
    <lineage>
        <taxon>Bacteria</taxon>
        <taxon>Pseudomonadati</taxon>
        <taxon>Pseudomonadota</taxon>
        <taxon>Alphaproteobacteria</taxon>
        <taxon>Hyphomicrobiales</taxon>
        <taxon>Phyllobacteriaceae</taxon>
        <taxon>Mesorhizobium</taxon>
    </lineage>
</organism>
<keyword evidence="1" id="KW-0472">Membrane</keyword>
<feature type="transmembrane region" description="Helical" evidence="1">
    <location>
        <begin position="266"/>
        <end position="286"/>
    </location>
</feature>
<feature type="transmembrane region" description="Helical" evidence="1">
    <location>
        <begin position="234"/>
        <end position="254"/>
    </location>
</feature>
<feature type="transmembrane region" description="Helical" evidence="1">
    <location>
        <begin position="106"/>
        <end position="128"/>
    </location>
</feature>
<reference evidence="3 4" key="1">
    <citation type="submission" date="2022-12" db="EMBL/GenBank/DDBJ databases">
        <authorList>
            <person name="Muema E."/>
        </authorList>
    </citation>
    <scope>NUCLEOTIDE SEQUENCE [LARGE SCALE GENOMIC DNA]</scope>
    <source>
        <strain evidence="4">1326</strain>
    </source>
</reference>
<evidence type="ECO:0000256" key="1">
    <source>
        <dbReference type="SAM" id="Phobius"/>
    </source>
</evidence>
<sequence>MSNPTRRTVSDNFTAVRLIAAMAVVLSHSYPLIGHPHEPIFMNRTLGNFAVQCFFVISGYLVSGSWIRSPGLNFVVRRAARLAPALIVSHAFALLAAAYYDNYAGQPLAGAIHGSLWTISWEILMYIGVVMFGTFWLLTPSVIGSAYLFGLLLIIINMKSASNGATVIAPLVLLFVCGAFLQLEKRIQIPMIGPVAIAVLVLLFAPGLSNYGLSLLQWWQFGFSWDVSVGEVRYFVYLLAMPVAVIYVCAFAPFSIPVHRDYSYGVFVFAWPIQQICVHYFVAWGLPAEPLLLFAIAATLSLFVAIPLWHYVERPISKWRYRQGAVLVPPEAAKV</sequence>
<feature type="transmembrane region" description="Helical" evidence="1">
    <location>
        <begin position="45"/>
        <end position="67"/>
    </location>
</feature>
<keyword evidence="3" id="KW-0012">Acyltransferase</keyword>
<keyword evidence="4" id="KW-1185">Reference proteome</keyword>
<feature type="transmembrane region" description="Helical" evidence="1">
    <location>
        <begin position="292"/>
        <end position="312"/>
    </location>
</feature>
<keyword evidence="1" id="KW-1133">Transmembrane helix</keyword>
<evidence type="ECO:0000259" key="2">
    <source>
        <dbReference type="Pfam" id="PF01757"/>
    </source>
</evidence>
<feature type="transmembrane region" description="Helical" evidence="1">
    <location>
        <begin position="135"/>
        <end position="158"/>
    </location>
</feature>
<dbReference type="InterPro" id="IPR002656">
    <property type="entry name" value="Acyl_transf_3_dom"/>
</dbReference>